<evidence type="ECO:0008006" key="3">
    <source>
        <dbReference type="Google" id="ProtNLM"/>
    </source>
</evidence>
<proteinExistence type="predicted"/>
<name>A0A6L6GDF9_9GAMM</name>
<dbReference type="InterPro" id="IPR011335">
    <property type="entry name" value="Restrct_endonuc-II-like"/>
</dbReference>
<reference evidence="1 2" key="1">
    <citation type="submission" date="2019-11" db="EMBL/GenBank/DDBJ databases">
        <authorList>
            <person name="An D."/>
        </authorList>
    </citation>
    <scope>NUCLEOTIDE SEQUENCE [LARGE SCALE GENOMIC DNA]</scope>
    <source>
        <strain evidence="1 2">YIM 103518</strain>
    </source>
</reference>
<dbReference type="EMBL" id="WLYL01000001">
    <property type="protein sequence ID" value="MTD09924.1"/>
    <property type="molecule type" value="Genomic_DNA"/>
</dbReference>
<evidence type="ECO:0000313" key="1">
    <source>
        <dbReference type="EMBL" id="MTD09924.1"/>
    </source>
</evidence>
<evidence type="ECO:0000313" key="2">
    <source>
        <dbReference type="Proteomes" id="UP000473854"/>
    </source>
</evidence>
<comment type="caution">
    <text evidence="1">The sequence shown here is derived from an EMBL/GenBank/DDBJ whole genome shotgun (WGS) entry which is preliminary data.</text>
</comment>
<accession>A0A6L6GDF9</accession>
<dbReference type="SUPFAM" id="SSF52980">
    <property type="entry name" value="Restriction endonuclease-like"/>
    <property type="match status" value="1"/>
</dbReference>
<sequence length="704" mass="82999">MQNYYENKFESLLLEYGAEIAKEKIVEDLLYKSSQPQSRSFKSKFDMFWQSSFIKLLTIDDVKSENYILGLSQYIRFNLIDKNICLNFLKLDVQSFILAVRYSGIILNIEHHSWSVLKEIEQEVNNETLSIFFQTVDYLHAQYNHRLEIYEEIKNELNMGQITAMSFGSLYAYEYLIPNQDYFEYLPYQFDKNEKNSAETVWKAFDEIVKTSRRNTKKLTDQSIALALKSKLMPFLIGNGMTLQLQKQYELYKKLVAIEIEIINYKRNVLESFSFNKQVNYELKNSELIYANTQEKDHWSEKNSLLISYWLGVGTEKLLNSDAIHSIINTGDNLEANAVALSKAFGIQEQLAQVYGITQFSISNQKLDVYETMITITLSQAHFLKDHIEKFMSFLSHSETNLHALTQLTMHGFVIGENRMPFTFARQEEKIKRMSSWVKGSSNTVKKNKMEQILNFWTCDLYREDDHSTFQQKPFYKIDDFIFQFAWLTAYQNLNTAMINYVRKLHKNRLELRSETDNIELNLAEKFQNAGFRVFCQYQPLDREVGEIDLIAICENHVIVAEVKSTYIKSSIQEIYEYRNFTLNKAAYQLSKKVSHVRDNFLNQYFENLNDVKIHSWIIDTTLEFDHEYFGEHLKISMDEAIIMLSSNMDFINSLVQSSFFEEQENMKIDQIQFINLIESNTFWMKQIGNYEHNIQKILDKLAS</sequence>
<gene>
    <name evidence="1" type="ORF">GIX10_00440</name>
</gene>
<dbReference type="AlphaFoldDB" id="A0A6L6GDF9"/>
<organism evidence="1 2">
    <name type="scientific">Acinetobacter faecalis</name>
    <dbReference type="NCBI Taxonomy" id="2665161"/>
    <lineage>
        <taxon>Bacteria</taxon>
        <taxon>Pseudomonadati</taxon>
        <taxon>Pseudomonadota</taxon>
        <taxon>Gammaproteobacteria</taxon>
        <taxon>Moraxellales</taxon>
        <taxon>Moraxellaceae</taxon>
        <taxon>Acinetobacter</taxon>
    </lineage>
</organism>
<dbReference type="RefSeq" id="WP_154771600.1">
    <property type="nucleotide sequence ID" value="NZ_JAXHPE010000001.1"/>
</dbReference>
<protein>
    <recommendedName>
        <fullName evidence="3">NERD domain-containing protein</fullName>
    </recommendedName>
</protein>
<dbReference type="Proteomes" id="UP000473854">
    <property type="component" value="Unassembled WGS sequence"/>
</dbReference>